<gene>
    <name evidence="2" type="ORF">GMRT_jh010</name>
</gene>
<protein>
    <submittedName>
        <fullName evidence="2">Uncharacterized protein</fullName>
    </submittedName>
</protein>
<proteinExistence type="predicted"/>
<dbReference type="AlphaFoldDB" id="A0A4Z1SXH3"/>
<accession>A0A4Z1SXH3</accession>
<dbReference type="Proteomes" id="UP000315496">
    <property type="component" value="Chromosome 1"/>
</dbReference>
<dbReference type="EMBL" id="VDLU01000001">
    <property type="protein sequence ID" value="TNJ30424.1"/>
    <property type="molecule type" value="Genomic_DNA"/>
</dbReference>
<keyword evidence="3" id="KW-1185">Reference proteome</keyword>
<organism evidence="2 3">
    <name type="scientific">Giardia muris</name>
    <dbReference type="NCBI Taxonomy" id="5742"/>
    <lineage>
        <taxon>Eukaryota</taxon>
        <taxon>Metamonada</taxon>
        <taxon>Diplomonadida</taxon>
        <taxon>Hexamitidae</taxon>
        <taxon>Giardiinae</taxon>
        <taxon>Giardia</taxon>
    </lineage>
</organism>
<evidence type="ECO:0000313" key="2">
    <source>
        <dbReference type="EMBL" id="TNJ30424.1"/>
    </source>
</evidence>
<name>A0A4Z1SXH3_GIAMU</name>
<feature type="compositionally biased region" description="Basic and acidic residues" evidence="1">
    <location>
        <begin position="89"/>
        <end position="121"/>
    </location>
</feature>
<feature type="region of interest" description="Disordered" evidence="1">
    <location>
        <begin position="61"/>
        <end position="121"/>
    </location>
</feature>
<evidence type="ECO:0000313" key="3">
    <source>
        <dbReference type="Proteomes" id="UP000315496"/>
    </source>
</evidence>
<dbReference type="VEuPathDB" id="GiardiaDB:GMRT_jh010"/>
<feature type="compositionally biased region" description="Polar residues" evidence="1">
    <location>
        <begin position="69"/>
        <end position="88"/>
    </location>
</feature>
<sequence>MSSHKSTPSVDMLLQMYFPDAKTDTEKIELPQMQPEVVSGLGFRNDLQPGDIKISKTLQRLKRSESKENTLGPNTNERGPTTTTIKQRATNELKKPQKFTGKELRPRTSKSFQDRVLGKRV</sequence>
<comment type="caution">
    <text evidence="2">The sequence shown here is derived from an EMBL/GenBank/DDBJ whole genome shotgun (WGS) entry which is preliminary data.</text>
</comment>
<evidence type="ECO:0000256" key="1">
    <source>
        <dbReference type="SAM" id="MobiDB-lite"/>
    </source>
</evidence>
<reference evidence="2 3" key="1">
    <citation type="submission" date="2019-05" db="EMBL/GenBank/DDBJ databases">
        <title>The compact genome of Giardia muris reveals important steps in the evolution of intestinal protozoan parasites.</title>
        <authorList>
            <person name="Xu F."/>
            <person name="Jimenez-Gonzalez A."/>
            <person name="Einarsson E."/>
            <person name="Astvaldsson A."/>
            <person name="Peirasmaki D."/>
            <person name="Eckmann L."/>
            <person name="Andersson J.O."/>
            <person name="Svard S.G."/>
            <person name="Jerlstrom-Hultqvist J."/>
        </authorList>
    </citation>
    <scope>NUCLEOTIDE SEQUENCE [LARGE SCALE GENOMIC DNA]</scope>
    <source>
        <strain evidence="2 3">Roberts-Thomson</strain>
    </source>
</reference>